<evidence type="ECO:0000313" key="9">
    <source>
        <dbReference type="EMBL" id="KAG0665879.1"/>
    </source>
</evidence>
<comment type="caution">
    <text evidence="9">The sequence shown here is derived from an EMBL/GenBank/DDBJ whole genome shotgun (WGS) entry which is preliminary data.</text>
</comment>
<keyword evidence="4" id="KW-0804">Transcription</keyword>
<evidence type="ECO:0000256" key="7">
    <source>
        <dbReference type="SAM" id="MobiDB-lite"/>
    </source>
</evidence>
<feature type="compositionally biased region" description="Low complexity" evidence="7">
    <location>
        <begin position="1"/>
        <end position="21"/>
    </location>
</feature>
<comment type="similarity">
    <text evidence="2">Belongs to the TEC1 family.</text>
</comment>
<dbReference type="Pfam" id="PF01285">
    <property type="entry name" value="TEA"/>
    <property type="match status" value="1"/>
</dbReference>
<feature type="compositionally biased region" description="Polar residues" evidence="7">
    <location>
        <begin position="36"/>
        <end position="46"/>
    </location>
</feature>
<feature type="region of interest" description="Disordered" evidence="7">
    <location>
        <begin position="365"/>
        <end position="384"/>
    </location>
</feature>
<feature type="DNA-binding region" description="TEA" evidence="6">
    <location>
        <begin position="167"/>
        <end position="241"/>
    </location>
</feature>
<keyword evidence="3" id="KW-0805">Transcription regulation</keyword>
<gene>
    <name evidence="9" type="ORF">C6P46_005973</name>
</gene>
<keyword evidence="5" id="KW-0539">Nucleus</keyword>
<feature type="region of interest" description="Disordered" evidence="7">
    <location>
        <begin position="1"/>
        <end position="138"/>
    </location>
</feature>
<dbReference type="InterPro" id="IPR038096">
    <property type="entry name" value="TEA/ATTS_sf"/>
</dbReference>
<feature type="domain" description="TEA" evidence="8">
    <location>
        <begin position="167"/>
        <end position="241"/>
    </location>
</feature>
<organism evidence="9 10">
    <name type="scientific">Rhodotorula mucilaginosa</name>
    <name type="common">Yeast</name>
    <name type="synonym">Rhodotorula rubra</name>
    <dbReference type="NCBI Taxonomy" id="5537"/>
    <lineage>
        <taxon>Eukaryota</taxon>
        <taxon>Fungi</taxon>
        <taxon>Dikarya</taxon>
        <taxon>Basidiomycota</taxon>
        <taxon>Pucciniomycotina</taxon>
        <taxon>Microbotryomycetes</taxon>
        <taxon>Sporidiobolales</taxon>
        <taxon>Sporidiobolaceae</taxon>
        <taxon>Rhodotorula</taxon>
    </lineage>
</organism>
<protein>
    <recommendedName>
        <fullName evidence="8">TEA domain-containing protein</fullName>
    </recommendedName>
</protein>
<evidence type="ECO:0000256" key="2">
    <source>
        <dbReference type="ARBA" id="ARBA00008421"/>
    </source>
</evidence>
<proteinExistence type="inferred from homology"/>
<comment type="subcellular location">
    <subcellularLocation>
        <location evidence="1">Nucleus</location>
    </subcellularLocation>
</comment>
<dbReference type="InterPro" id="IPR000818">
    <property type="entry name" value="TEA/ATTS_dom"/>
</dbReference>
<evidence type="ECO:0000256" key="1">
    <source>
        <dbReference type="ARBA" id="ARBA00004123"/>
    </source>
</evidence>
<evidence type="ECO:0000313" key="10">
    <source>
        <dbReference type="Proteomes" id="UP000777482"/>
    </source>
</evidence>
<feature type="compositionally biased region" description="Low complexity" evidence="7">
    <location>
        <begin position="47"/>
        <end position="56"/>
    </location>
</feature>
<keyword evidence="10" id="KW-1185">Reference proteome</keyword>
<dbReference type="EMBL" id="PUHQ01000007">
    <property type="protein sequence ID" value="KAG0665879.1"/>
    <property type="molecule type" value="Genomic_DNA"/>
</dbReference>
<evidence type="ECO:0000259" key="8">
    <source>
        <dbReference type="PROSITE" id="PS51088"/>
    </source>
</evidence>
<dbReference type="InterPro" id="IPR050937">
    <property type="entry name" value="TEC1_TEAD_TF"/>
</dbReference>
<dbReference type="GO" id="GO:0005667">
    <property type="term" value="C:transcription regulator complex"/>
    <property type="evidence" value="ECO:0007669"/>
    <property type="project" value="TreeGrafter"/>
</dbReference>
<feature type="compositionally biased region" description="Low complexity" evidence="7">
    <location>
        <begin position="864"/>
        <end position="888"/>
    </location>
</feature>
<dbReference type="Proteomes" id="UP000777482">
    <property type="component" value="Unassembled WGS sequence"/>
</dbReference>
<sequence length="946" mass="102129">MPRSPSSRQPASSPSSRGGSLARKRTLPADPVQGTPRMNSLSGTIESPSSPLSSNDDSYRGQSPRRGVAGGDGDAGKLLSSPASVYSSPDMTRSVSAHSIFGPPSHLHQQGGVASSPLARSGSLDVVPTKTRSSPVKRRRTLCEPLAPSSPTMAPRLSPPSFKRWYGREGENVWPPEVDEAFFHALHLLPRLGRKKLLIDGKARGRNELISNYIYRTTGQQRSRKQVSSHIQVLKNMYRHDPEFMELVSEPEIGSDRFVGDNARLFFGDESEYAQPGSFVSVPSPPSIDIDAAKGYSTQMQRSESMPTLHSPFVLHPAHGAATPTTELSYAFQDMSVLSSPPLAQPAPSAFLLGEIEMTMRGENIPVSDDDHESTRPRTLCRGDWSGSDDLTTISVEDLPTGQVRYSALLESMPDRQCQALYAKLYLDIPLEATEDDGPSRVDTRISLRAAQALSLTVVTTVYCHGEQVIRFAEPLATPVRSTSTGPESPRLAPVHHQFSYAVPFASTYWSHFLSSGPNKSIGCSGDARNELAQSLSMFSVVQEFAFTPNAGGGAFPPIDEDSEMGVSGDLGDVVLVVAYDLELSDDESRKGMVEISRLETPPTFQEISFSSAMLPPLPPTAMSRSMTMPVLSSPPASWSPTAMSDMASPLSRSTSSSRSFAPYHKPNLSLHIPPASHFVRPPYSDLLPIPSSHGPIRKGSAPSTPWEQLVHTPLAPPPVLHDPFAEEQQTRLENIWLQNAASEWDLHSPALLGVSQPEFEPGEFEPAVTTTHARFDPAATYSLHTPVPMQSSVSTPVYGTYHDAFLPPASEALRAFTSTPDELVLAQIQDAASSQSFSRATSEQLQGIQSTVELTVPAEVVPAMSTSSSSTGSSASTAPTEPENAPTPRDPVTSSEPPSSKPGDARLEAPDKAKAKLEQDFFSQLLGAKTKYVQLSACRIQRAED</sequence>
<dbReference type="GO" id="GO:0000981">
    <property type="term" value="F:DNA-binding transcription factor activity, RNA polymerase II-specific"/>
    <property type="evidence" value="ECO:0007669"/>
    <property type="project" value="TreeGrafter"/>
</dbReference>
<dbReference type="Gene3D" id="6.10.20.40">
    <property type="entry name" value="TEA/ATTS domain"/>
    <property type="match status" value="1"/>
</dbReference>
<evidence type="ECO:0000256" key="4">
    <source>
        <dbReference type="ARBA" id="ARBA00023163"/>
    </source>
</evidence>
<feature type="region of interest" description="Disordered" evidence="7">
    <location>
        <begin position="864"/>
        <end position="914"/>
    </location>
</feature>
<dbReference type="GO" id="GO:0000978">
    <property type="term" value="F:RNA polymerase II cis-regulatory region sequence-specific DNA binding"/>
    <property type="evidence" value="ECO:0007669"/>
    <property type="project" value="TreeGrafter"/>
</dbReference>
<feature type="region of interest" description="Disordered" evidence="7">
    <location>
        <begin position="637"/>
        <end position="659"/>
    </location>
</feature>
<dbReference type="OrthoDB" id="10006572at2759"/>
<accession>A0A9P7B9Q8</accession>
<evidence type="ECO:0000256" key="3">
    <source>
        <dbReference type="ARBA" id="ARBA00023015"/>
    </source>
</evidence>
<feature type="compositionally biased region" description="Basic and acidic residues" evidence="7">
    <location>
        <begin position="904"/>
        <end position="914"/>
    </location>
</feature>
<dbReference type="SMART" id="SM00426">
    <property type="entry name" value="TEA"/>
    <property type="match status" value="1"/>
</dbReference>
<dbReference type="AlphaFoldDB" id="A0A9P7B9Q8"/>
<name>A0A9P7B9Q8_RHOMI</name>
<dbReference type="PRINTS" id="PR00065">
    <property type="entry name" value="TEADOMAIN"/>
</dbReference>
<reference evidence="9 10" key="1">
    <citation type="submission" date="2020-11" db="EMBL/GenBank/DDBJ databases">
        <title>Kefir isolates.</title>
        <authorList>
            <person name="Marcisauskas S."/>
            <person name="Kim Y."/>
            <person name="Blasche S."/>
        </authorList>
    </citation>
    <scope>NUCLEOTIDE SEQUENCE [LARGE SCALE GENOMIC DNA]</scope>
    <source>
        <strain evidence="9 10">KR</strain>
    </source>
</reference>
<dbReference type="PANTHER" id="PTHR11834">
    <property type="entry name" value="TRANSCRIPTIONAL ENHANCER FACTOR TEF RELATED"/>
    <property type="match status" value="1"/>
</dbReference>
<evidence type="ECO:0000256" key="5">
    <source>
        <dbReference type="ARBA" id="ARBA00023242"/>
    </source>
</evidence>
<evidence type="ECO:0000256" key="6">
    <source>
        <dbReference type="PROSITE-ProRule" id="PRU00505"/>
    </source>
</evidence>
<dbReference type="GO" id="GO:0005634">
    <property type="term" value="C:nucleus"/>
    <property type="evidence" value="ECO:0007669"/>
    <property type="project" value="UniProtKB-SubCell"/>
</dbReference>
<feature type="compositionally biased region" description="Polar residues" evidence="7">
    <location>
        <begin position="81"/>
        <end position="97"/>
    </location>
</feature>
<dbReference type="PROSITE" id="PS51088">
    <property type="entry name" value="TEA_2"/>
    <property type="match status" value="1"/>
</dbReference>
<dbReference type="PANTHER" id="PTHR11834:SF0">
    <property type="entry name" value="PROTEIN SCALLOPED"/>
    <property type="match status" value="1"/>
</dbReference>